<gene>
    <name evidence="10" type="ORF">EV695_0470</name>
</gene>
<dbReference type="EMBL" id="SMFQ01000002">
    <property type="protein sequence ID" value="TCJ88612.1"/>
    <property type="molecule type" value="Genomic_DNA"/>
</dbReference>
<keyword evidence="7" id="KW-0503">Monooxygenase</keyword>
<dbReference type="Gene3D" id="3.50.50.60">
    <property type="entry name" value="FAD/NAD(P)-binding domain"/>
    <property type="match status" value="2"/>
</dbReference>
<evidence type="ECO:0000256" key="5">
    <source>
        <dbReference type="ARBA" id="ARBA00022827"/>
    </source>
</evidence>
<comment type="similarity">
    <text evidence="3">Belongs to the UbiH/COQ6 family.</text>
</comment>
<dbReference type="PANTHER" id="PTHR43876:SF7">
    <property type="entry name" value="UBIQUINONE BIOSYNTHESIS MONOOXYGENASE COQ6, MITOCHONDRIAL"/>
    <property type="match status" value="1"/>
</dbReference>
<dbReference type="InterPro" id="IPR018168">
    <property type="entry name" value="Ubi_Hdrlase_CS"/>
</dbReference>
<evidence type="ECO:0000313" key="10">
    <source>
        <dbReference type="EMBL" id="TCJ88612.1"/>
    </source>
</evidence>
<evidence type="ECO:0000313" key="11">
    <source>
        <dbReference type="Proteomes" id="UP000294887"/>
    </source>
</evidence>
<dbReference type="GO" id="GO:0071949">
    <property type="term" value="F:FAD binding"/>
    <property type="evidence" value="ECO:0007669"/>
    <property type="project" value="InterPro"/>
</dbReference>
<evidence type="ECO:0000256" key="6">
    <source>
        <dbReference type="ARBA" id="ARBA00023002"/>
    </source>
</evidence>
<proteinExistence type="inferred from homology"/>
<comment type="pathway">
    <text evidence="2">Cofactor biosynthesis; ubiquinone biosynthesis.</text>
</comment>
<dbReference type="GO" id="GO:0016705">
    <property type="term" value="F:oxidoreductase activity, acting on paired donors, with incorporation or reduction of molecular oxygen"/>
    <property type="evidence" value="ECO:0007669"/>
    <property type="project" value="InterPro"/>
</dbReference>
<name>A0A4R1F7G9_9GAMM</name>
<dbReference type="NCBIfam" id="TIGR01988">
    <property type="entry name" value="Ubi-OHases"/>
    <property type="match status" value="1"/>
</dbReference>
<dbReference type="PROSITE" id="PS51257">
    <property type="entry name" value="PROKAR_LIPOPROTEIN"/>
    <property type="match status" value="1"/>
</dbReference>
<evidence type="ECO:0000256" key="8">
    <source>
        <dbReference type="ARBA" id="ARBA00065734"/>
    </source>
</evidence>
<evidence type="ECO:0000256" key="4">
    <source>
        <dbReference type="ARBA" id="ARBA00022630"/>
    </source>
</evidence>
<dbReference type="Pfam" id="PF01494">
    <property type="entry name" value="FAD_binding_3"/>
    <property type="match status" value="1"/>
</dbReference>
<evidence type="ECO:0000256" key="2">
    <source>
        <dbReference type="ARBA" id="ARBA00004749"/>
    </source>
</evidence>
<feature type="domain" description="FAD-binding" evidence="9">
    <location>
        <begin position="12"/>
        <end position="343"/>
    </location>
</feature>
<keyword evidence="11" id="KW-1185">Reference proteome</keyword>
<evidence type="ECO:0000256" key="1">
    <source>
        <dbReference type="ARBA" id="ARBA00001974"/>
    </source>
</evidence>
<dbReference type="AlphaFoldDB" id="A0A4R1F7G9"/>
<evidence type="ECO:0000256" key="7">
    <source>
        <dbReference type="ARBA" id="ARBA00023033"/>
    </source>
</evidence>
<comment type="cofactor">
    <cofactor evidence="1">
        <name>FAD</name>
        <dbReference type="ChEBI" id="CHEBI:57692"/>
    </cofactor>
</comment>
<dbReference type="OrthoDB" id="9769565at2"/>
<dbReference type="InterPro" id="IPR010971">
    <property type="entry name" value="UbiH/COQ6"/>
</dbReference>
<dbReference type="GO" id="GO:0006744">
    <property type="term" value="P:ubiquinone biosynthetic process"/>
    <property type="evidence" value="ECO:0007669"/>
    <property type="project" value="UniProtKB-UniPathway"/>
</dbReference>
<comment type="subunit">
    <text evidence="8">Component of the Ubi complex metabolon, which regroups five ubiquinone biosynthesis proteins (UbiE, UbiF, UbiG, UbiH and UbiI) and two accessory factors (UbiK and the lipid-binding protein UbiJ).</text>
</comment>
<keyword evidence="5" id="KW-0274">FAD</keyword>
<dbReference type="UniPathway" id="UPA00232"/>
<keyword evidence="4" id="KW-0285">Flavoprotein</keyword>
<dbReference type="FunFam" id="3.50.50.60:FF:000021">
    <property type="entry name" value="Ubiquinone biosynthesis monooxygenase COQ6"/>
    <property type="match status" value="1"/>
</dbReference>
<dbReference type="SUPFAM" id="SSF51905">
    <property type="entry name" value="FAD/NAD(P)-binding domain"/>
    <property type="match status" value="1"/>
</dbReference>
<evidence type="ECO:0000256" key="3">
    <source>
        <dbReference type="ARBA" id="ARBA00005349"/>
    </source>
</evidence>
<dbReference type="Proteomes" id="UP000294887">
    <property type="component" value="Unassembled WGS sequence"/>
</dbReference>
<organism evidence="10 11">
    <name type="scientific">Cocleimonas flava</name>
    <dbReference type="NCBI Taxonomy" id="634765"/>
    <lineage>
        <taxon>Bacteria</taxon>
        <taxon>Pseudomonadati</taxon>
        <taxon>Pseudomonadota</taxon>
        <taxon>Gammaproteobacteria</taxon>
        <taxon>Thiotrichales</taxon>
        <taxon>Thiotrichaceae</taxon>
        <taxon>Cocleimonas</taxon>
    </lineage>
</organism>
<accession>A0A4R1F7G9</accession>
<reference evidence="10 11" key="1">
    <citation type="submission" date="2019-03" db="EMBL/GenBank/DDBJ databases">
        <title>Genomic Encyclopedia of Type Strains, Phase IV (KMG-IV): sequencing the most valuable type-strain genomes for metagenomic binning, comparative biology and taxonomic classification.</title>
        <authorList>
            <person name="Goeker M."/>
        </authorList>
    </citation>
    <scope>NUCLEOTIDE SEQUENCE [LARGE SCALE GENOMIC DNA]</scope>
    <source>
        <strain evidence="10 11">DSM 24830</strain>
    </source>
</reference>
<dbReference type="GO" id="GO:0004497">
    <property type="term" value="F:monooxygenase activity"/>
    <property type="evidence" value="ECO:0007669"/>
    <property type="project" value="UniProtKB-KW"/>
</dbReference>
<dbReference type="GO" id="GO:0110142">
    <property type="term" value="C:ubiquinone biosynthesis complex"/>
    <property type="evidence" value="ECO:0007669"/>
    <property type="project" value="UniProtKB-ARBA"/>
</dbReference>
<dbReference type="PRINTS" id="PR00420">
    <property type="entry name" value="RNGMNOXGNASE"/>
</dbReference>
<dbReference type="InterPro" id="IPR051205">
    <property type="entry name" value="UbiH/COQ6_monooxygenase"/>
</dbReference>
<comment type="caution">
    <text evidence="10">The sequence shown here is derived from an EMBL/GenBank/DDBJ whole genome shotgun (WGS) entry which is preliminary data.</text>
</comment>
<protein>
    <submittedName>
        <fullName evidence="10">2-octaprenyl-6-methoxyphenol hydroxylase /2-octaprenyl-3-methyl-6-methoxy-1,4-benzoquinol hydroxylase</fullName>
    </submittedName>
</protein>
<evidence type="ECO:0000259" key="9">
    <source>
        <dbReference type="Pfam" id="PF01494"/>
    </source>
</evidence>
<dbReference type="PROSITE" id="PS01304">
    <property type="entry name" value="UBIH"/>
    <property type="match status" value="1"/>
</dbReference>
<dbReference type="PANTHER" id="PTHR43876">
    <property type="entry name" value="UBIQUINONE BIOSYNTHESIS MONOOXYGENASE COQ6, MITOCHONDRIAL"/>
    <property type="match status" value="1"/>
</dbReference>
<keyword evidence="6" id="KW-0560">Oxidoreductase</keyword>
<dbReference type="InterPro" id="IPR002938">
    <property type="entry name" value="FAD-bd"/>
</dbReference>
<dbReference type="InterPro" id="IPR036188">
    <property type="entry name" value="FAD/NAD-bd_sf"/>
</dbReference>
<sequence length="395" mass="43101">MTDKLSTERKHFDVVINGGGMVGATLACLLAKAGRTIAVIEFAKATEFSADSPYDLRVSAISRASQKAFTEIGAWQVMHEMRASPYESMEVWDAEGNGSVRFDAAELGEPDIGHIIENQVIQKAVSDALKKLDKVTLFQPDSLDSFTVNDDSVEICLQSGGVITANLLVGADGANSSVRELAGIDIEFDDYAQSGLVTVVNTELHHQYTAWQRFQKTGPLAFLPLSDGSCSIVWTLPSDRADYFLSLSKNDFKKALAEAFDHKLGNITKVGKRAAFPLRGSQAKPYVMERIALVGDAAHTIHPLAGQGVNLGIKDVVELAKQLDGVVDVGKIKALRRYERARRGDNVITMRAMEGFRLLFGHSANSVKSIRNFGMNMFNQLPLVKNEVIRKALGL</sequence>
<dbReference type="RefSeq" id="WP_131904295.1">
    <property type="nucleotide sequence ID" value="NZ_BAAAFU010000008.1"/>
</dbReference>